<dbReference type="SUPFAM" id="SSF140804">
    <property type="entry name" value="YidB-like"/>
    <property type="match status" value="1"/>
</dbReference>
<dbReference type="EMBL" id="CP065601">
    <property type="protein sequence ID" value="QPQ93671.1"/>
    <property type="molecule type" value="Genomic_DNA"/>
</dbReference>
<dbReference type="Gene3D" id="1.10.10.690">
    <property type="entry name" value="YidB-like"/>
    <property type="match status" value="1"/>
</dbReference>
<sequence length="141" mass="14067">MGLLDIVGGVLGGENGGNQNALLAVALEFINNQPGGLNGLIEKFRQGGAGEIIGSWVGNGENQPISPDTLHNVLGTDAITAIASKVGLDPAQASSILAQVLPHAVNHATPNGEVPADGQVDTSSLLGTLSQLAGLFGSKPA</sequence>
<evidence type="ECO:0000313" key="1">
    <source>
        <dbReference type="EMBL" id="QPQ93671.1"/>
    </source>
</evidence>
<dbReference type="AlphaFoldDB" id="A0AAQ0BV36"/>
<dbReference type="InterPro" id="IPR027405">
    <property type="entry name" value="YidB-like"/>
</dbReference>
<organism evidence="1 3">
    <name type="scientific">Burkholderia glumae</name>
    <name type="common">Pseudomonas glumae</name>
    <dbReference type="NCBI Taxonomy" id="337"/>
    <lineage>
        <taxon>Bacteria</taxon>
        <taxon>Pseudomonadati</taxon>
        <taxon>Pseudomonadota</taxon>
        <taxon>Betaproteobacteria</taxon>
        <taxon>Burkholderiales</taxon>
        <taxon>Burkholderiaceae</taxon>
        <taxon>Burkholderia</taxon>
    </lineage>
</organism>
<evidence type="ECO:0000313" key="2">
    <source>
        <dbReference type="EMBL" id="USS44762.1"/>
    </source>
</evidence>
<reference evidence="2" key="2">
    <citation type="submission" date="2022-06" db="EMBL/GenBank/DDBJ databases">
        <title>Draft genome sequence of Burkholderia glumae strain GR20004 isolated from rice panicle showing bacterial panicle blight.</title>
        <authorList>
            <person name="Choi S.Y."/>
            <person name="Lee Y.H."/>
        </authorList>
    </citation>
    <scope>NUCLEOTIDE SEQUENCE</scope>
    <source>
        <strain evidence="2">GR20004</strain>
    </source>
</reference>
<accession>A0AAQ0BV36</accession>
<proteinExistence type="predicted"/>
<evidence type="ECO:0000313" key="4">
    <source>
        <dbReference type="Proteomes" id="UP001056386"/>
    </source>
</evidence>
<dbReference type="Proteomes" id="UP001056386">
    <property type="component" value="Chromosome 1"/>
</dbReference>
<gene>
    <name evidence="1" type="ORF">I6H06_15745</name>
    <name evidence="2" type="ORF">NFI99_24390</name>
</gene>
<keyword evidence="4" id="KW-1185">Reference proteome</keyword>
<protein>
    <submittedName>
        <fullName evidence="1">DUF937 domain-containing protein</fullName>
    </submittedName>
    <submittedName>
        <fullName evidence="2">YidB family protein</fullName>
    </submittedName>
</protein>
<dbReference type="RefSeq" id="WP_015875466.1">
    <property type="nucleotide sequence ID" value="NZ_CP021074.1"/>
</dbReference>
<reference evidence="1 3" key="1">
    <citation type="submission" date="2020-12" db="EMBL/GenBank/DDBJ databases">
        <title>FDA dAtabase for Regulatory Grade micrObial Sequences (FDA-ARGOS): Supporting development and validation of Infectious Disease Dx tests.</title>
        <authorList>
            <person name="Minogue T."/>
            <person name="Wolcott M."/>
            <person name="Wasieloski L."/>
            <person name="Aguilar W."/>
            <person name="Moore D."/>
            <person name="Jaissle J."/>
            <person name="Tallon L."/>
            <person name="Sadzewicz L."/>
            <person name="Zhao X."/>
            <person name="Boylan J."/>
            <person name="Ott S."/>
            <person name="Bowen H."/>
            <person name="Vavikolanu K."/>
            <person name="Mehta A."/>
            <person name="Aluvathingal J."/>
            <person name="Nadendla S."/>
            <person name="Yan Y."/>
            <person name="Sichtig H."/>
        </authorList>
    </citation>
    <scope>NUCLEOTIDE SEQUENCE [LARGE SCALE GENOMIC DNA]</scope>
    <source>
        <strain evidence="1 3">FDAARGOS_949</strain>
    </source>
</reference>
<dbReference type="Pfam" id="PF20159">
    <property type="entry name" value="YidB"/>
    <property type="match status" value="1"/>
</dbReference>
<name>A0AAQ0BV36_BURGL</name>
<dbReference type="Proteomes" id="UP000594892">
    <property type="component" value="Chromosome 2"/>
</dbReference>
<dbReference type="InterPro" id="IPR045372">
    <property type="entry name" value="YidB"/>
</dbReference>
<dbReference type="EMBL" id="CP099587">
    <property type="protein sequence ID" value="USS44762.1"/>
    <property type="molecule type" value="Genomic_DNA"/>
</dbReference>
<evidence type="ECO:0000313" key="3">
    <source>
        <dbReference type="Proteomes" id="UP000594892"/>
    </source>
</evidence>
<dbReference type="GeneID" id="45697832"/>